<keyword evidence="4" id="KW-0234">DNA repair</keyword>
<dbReference type="GO" id="GO:0006303">
    <property type="term" value="P:double-strand break repair via nonhomologous end joining"/>
    <property type="evidence" value="ECO:0007669"/>
    <property type="project" value="TreeGrafter"/>
</dbReference>
<dbReference type="Gene3D" id="2.170.210.10">
    <property type="entry name" value="DNA double-strand break repair and VJ recombination XRCC4, N-terminal"/>
    <property type="match status" value="1"/>
</dbReference>
<dbReference type="GO" id="GO:0033152">
    <property type="term" value="P:immunoglobulin V(D)J recombination"/>
    <property type="evidence" value="ECO:0007669"/>
    <property type="project" value="TreeGrafter"/>
</dbReference>
<evidence type="ECO:0000313" key="12">
    <source>
        <dbReference type="Proteomes" id="UP001187315"/>
    </source>
</evidence>
<proteinExistence type="inferred from homology"/>
<dbReference type="GO" id="GO:0005958">
    <property type="term" value="C:DNA-dependent protein kinase-DNA ligase 4 complex"/>
    <property type="evidence" value="ECO:0007669"/>
    <property type="project" value="TreeGrafter"/>
</dbReference>
<feature type="domain" description="XRCC4 coiled-coil" evidence="9">
    <location>
        <begin position="141"/>
        <end position="218"/>
    </location>
</feature>
<dbReference type="InterPro" id="IPR010585">
    <property type="entry name" value="DNA_repair_prot_XRCC4"/>
</dbReference>
<feature type="compositionally biased region" description="Basic and acidic residues" evidence="7">
    <location>
        <begin position="329"/>
        <end position="338"/>
    </location>
</feature>
<evidence type="ECO:0000256" key="5">
    <source>
        <dbReference type="ARBA" id="ARBA00023242"/>
    </source>
</evidence>
<keyword evidence="5" id="KW-0539">Nucleus</keyword>
<comment type="subcellular location">
    <subcellularLocation>
        <location evidence="1">Nucleus</location>
    </subcellularLocation>
</comment>
<dbReference type="Pfam" id="PF21924">
    <property type="entry name" value="XRCC4_CC"/>
    <property type="match status" value="1"/>
</dbReference>
<feature type="compositionally biased region" description="Polar residues" evidence="7">
    <location>
        <begin position="271"/>
        <end position="283"/>
    </location>
</feature>
<evidence type="ECO:0008006" key="13">
    <source>
        <dbReference type="Google" id="ProtNLM"/>
    </source>
</evidence>
<dbReference type="InterPro" id="IPR038051">
    <property type="entry name" value="XRCC4-like_N_sf"/>
</dbReference>
<evidence type="ECO:0000256" key="1">
    <source>
        <dbReference type="ARBA" id="ARBA00004123"/>
    </source>
</evidence>
<dbReference type="SUPFAM" id="SSF58022">
    <property type="entry name" value="XRCC4, C-terminal oligomerization domain"/>
    <property type="match status" value="1"/>
</dbReference>
<dbReference type="AlphaFoldDB" id="A0AA88LSN4"/>
<keyword evidence="2" id="KW-0227">DNA damage</keyword>
<dbReference type="PANTHER" id="PTHR28559:SF1">
    <property type="entry name" value="DNA REPAIR PROTEIN XRCC4"/>
    <property type="match status" value="1"/>
</dbReference>
<feature type="compositionally biased region" description="Basic and acidic residues" evidence="7">
    <location>
        <begin position="230"/>
        <end position="255"/>
    </location>
</feature>
<evidence type="ECO:0000256" key="4">
    <source>
        <dbReference type="ARBA" id="ARBA00023204"/>
    </source>
</evidence>
<accession>A0AA88LSN4</accession>
<feature type="domain" description="XRCC4 C-terminal" evidence="10">
    <location>
        <begin position="254"/>
        <end position="358"/>
    </location>
</feature>
<comment type="caution">
    <text evidence="11">The sequence shown here is derived from an EMBL/GenBank/DDBJ whole genome shotgun (WGS) entry which is preliminary data.</text>
</comment>
<dbReference type="GO" id="GO:0010165">
    <property type="term" value="P:response to X-ray"/>
    <property type="evidence" value="ECO:0007669"/>
    <property type="project" value="TreeGrafter"/>
</dbReference>
<dbReference type="Pfam" id="PF06632">
    <property type="entry name" value="XRCC4"/>
    <property type="match status" value="1"/>
</dbReference>
<dbReference type="EMBL" id="JAVHJS010000021">
    <property type="protein sequence ID" value="KAK2823342.1"/>
    <property type="molecule type" value="Genomic_DNA"/>
</dbReference>
<sequence>MTKLQNHVAIRQNRASAFVMKVNVCEITIASKPDCTFYLKLEWDKDLGAGFVVVLCDGVSAWSGEVSEEDVSREAQEMEMQRERYVNDLQLILTGEVQANQSYSFHLAPGQSGSHILELSYEKVQSNMSFRFGMVELLPVQEPIKVIKELISYGLERSARLEAKKHHMQQENETLRNKQEHITAEMERYIKEKETLESELYNRFVLILNGKKAKIRTLQERIKQLENTIQDKKHSWKKGEAGHGEKEHVDEKLENSDYGNTTDEEEDGDPKTQNLKPSNQVLANSPMDDSLNDIADVAPSRKRRQRGIQPSKSQTKRPALGQRQTLRNDVLEETKAEVSKVPFQQPTQGSPDPDDLFDDI</sequence>
<dbReference type="InterPro" id="IPR053962">
    <property type="entry name" value="XRCC4_CC"/>
</dbReference>
<keyword evidence="3" id="KW-0233">DNA recombination</keyword>
<dbReference type="GO" id="GO:0003677">
    <property type="term" value="F:DNA binding"/>
    <property type="evidence" value="ECO:0007669"/>
    <property type="project" value="InterPro"/>
</dbReference>
<evidence type="ECO:0000313" key="11">
    <source>
        <dbReference type="EMBL" id="KAK2823342.1"/>
    </source>
</evidence>
<dbReference type="InterPro" id="IPR053963">
    <property type="entry name" value="XRCC4_C"/>
</dbReference>
<dbReference type="SUPFAM" id="SSF50809">
    <property type="entry name" value="XRCC4, N-terminal domain"/>
    <property type="match status" value="1"/>
</dbReference>
<reference evidence="11" key="1">
    <citation type="submission" date="2023-08" db="EMBL/GenBank/DDBJ databases">
        <title>Pelteobagrus vachellii genome.</title>
        <authorList>
            <person name="Liu H."/>
        </authorList>
    </citation>
    <scope>NUCLEOTIDE SEQUENCE</scope>
    <source>
        <strain evidence="11">PRFRI_2022a</strain>
        <tissue evidence="11">Muscle</tissue>
    </source>
</reference>
<evidence type="ECO:0000259" key="10">
    <source>
        <dbReference type="Pfam" id="PF21925"/>
    </source>
</evidence>
<dbReference type="InterPro" id="IPR053961">
    <property type="entry name" value="XRCC4_N"/>
</dbReference>
<evidence type="ECO:0000256" key="6">
    <source>
        <dbReference type="ARBA" id="ARBA00025728"/>
    </source>
</evidence>
<gene>
    <name evidence="11" type="ORF">Q7C36_019942</name>
</gene>
<evidence type="ECO:0000259" key="9">
    <source>
        <dbReference type="Pfam" id="PF21924"/>
    </source>
</evidence>
<dbReference type="InterPro" id="IPR014751">
    <property type="entry name" value="XRCC4-like_C"/>
</dbReference>
<organism evidence="11 12">
    <name type="scientific">Tachysurus vachellii</name>
    <name type="common">Darkbarbel catfish</name>
    <name type="synonym">Pelteobagrus vachellii</name>
    <dbReference type="NCBI Taxonomy" id="175792"/>
    <lineage>
        <taxon>Eukaryota</taxon>
        <taxon>Metazoa</taxon>
        <taxon>Chordata</taxon>
        <taxon>Craniata</taxon>
        <taxon>Vertebrata</taxon>
        <taxon>Euteleostomi</taxon>
        <taxon>Actinopterygii</taxon>
        <taxon>Neopterygii</taxon>
        <taxon>Teleostei</taxon>
        <taxon>Ostariophysi</taxon>
        <taxon>Siluriformes</taxon>
        <taxon>Bagridae</taxon>
        <taxon>Tachysurus</taxon>
    </lineage>
</organism>
<dbReference type="GO" id="GO:0032807">
    <property type="term" value="C:DNA ligase IV complex"/>
    <property type="evidence" value="ECO:0007669"/>
    <property type="project" value="TreeGrafter"/>
</dbReference>
<dbReference type="CDD" id="cd22283">
    <property type="entry name" value="HD_XRCC4_N"/>
    <property type="match status" value="1"/>
</dbReference>
<dbReference type="Pfam" id="PF21925">
    <property type="entry name" value="XRCC4_C"/>
    <property type="match status" value="1"/>
</dbReference>
<evidence type="ECO:0000259" key="8">
    <source>
        <dbReference type="Pfam" id="PF06632"/>
    </source>
</evidence>
<evidence type="ECO:0000256" key="3">
    <source>
        <dbReference type="ARBA" id="ARBA00023172"/>
    </source>
</evidence>
<feature type="domain" description="XRCC4 N-terminal" evidence="8">
    <location>
        <begin position="36"/>
        <end position="137"/>
    </location>
</feature>
<dbReference type="InterPro" id="IPR009089">
    <property type="entry name" value="XRCC4_N_sf"/>
</dbReference>
<feature type="region of interest" description="Disordered" evidence="7">
    <location>
        <begin position="230"/>
        <end position="360"/>
    </location>
</feature>
<evidence type="ECO:0000256" key="2">
    <source>
        <dbReference type="ARBA" id="ARBA00022763"/>
    </source>
</evidence>
<protein>
    <recommendedName>
        <fullName evidence="13">DNA repair protein XRCC4</fullName>
    </recommendedName>
</protein>
<comment type="similarity">
    <text evidence="6">Belongs to the XRCC4-XLF family. XRCC4 subfamily.</text>
</comment>
<keyword evidence="12" id="KW-1185">Reference proteome</keyword>
<dbReference type="Gene3D" id="1.20.5.370">
    <property type="match status" value="1"/>
</dbReference>
<dbReference type="Proteomes" id="UP001187315">
    <property type="component" value="Unassembled WGS sequence"/>
</dbReference>
<dbReference type="PANTHER" id="PTHR28559">
    <property type="entry name" value="DNA REPAIR PROTEIN XRCC4"/>
    <property type="match status" value="1"/>
</dbReference>
<name>A0AA88LSN4_TACVA</name>
<evidence type="ECO:0000256" key="7">
    <source>
        <dbReference type="SAM" id="MobiDB-lite"/>
    </source>
</evidence>